<proteinExistence type="predicted"/>
<dbReference type="EMBL" id="OU898284">
    <property type="protein sequence ID" value="CAG9840878.1"/>
    <property type="molecule type" value="Genomic_DNA"/>
</dbReference>
<protein>
    <submittedName>
        <fullName evidence="3">Uncharacterized protein</fullName>
    </submittedName>
</protein>
<evidence type="ECO:0000313" key="4">
    <source>
        <dbReference type="Proteomes" id="UP001153709"/>
    </source>
</evidence>
<keyword evidence="2" id="KW-0732">Signal</keyword>
<gene>
    <name evidence="3" type="ORF">DIABBA_LOCUS13496</name>
</gene>
<sequence>MHLHGLNLFLVVTILIGLISKTVEISINKRYLNSVEDFKDIVEEKESDRDHANAKDISAPLTKRFKELENHNVWPLPRVKTDVKSVDRQPALVRNVNKKLKSKQGSSNMFVMKKMRYPERYYVVRKKGRHRNARNKNINIKSNKVNVLSNDECNKIDYNCQLRARSGNNDDKSEQIESITVNHDQLGIEDLKVSDNLNEKPSCEELNKIFHEVPFIHDMVQALLERNSPRNVNDAWKTIKCAIRQDPTILNNGQLDNGKQCFQKFVRNNRKRRHSTYINFKNHKKKINTNLAKRSSQNDPRFDAIVDFIIKNKMFSDNFTYVPIVFAKVTNNGGNVTNGSSETFTQKMLQEKNLTTANGMNGSFSTIKDVESSTISLRDNGIKVNNTTSNYADYSTVTKVSRNISNIFRREDNTLQPSSGMNDTELVIPEPEQNPLELGIPEEDAVVEQYDETSTDLSQNGTYTKGVTLKINNTTPNSITSSQNSNRKKKNISEIVLEPIQTDKALRSKNYEVEYSTDAGEVPITFALNDTNILYNATATCQFTTLRNFIANETCQTEQAVAETTENNFIKPAQNTTNLSILQSNNNKALQSKNNGTNVYKTVTDIDLYSDSYSTTVLNNESSIIESLEQNCTNNYSIDLMNSTTINATVFENKNQTVGPVNLLKETLIKGGITNDNFSSLKKSLAENTTQYSFINESTRSIGSSIKVELAVAVNVSDNLCITSNGSITTVGAISESFINNNSIALSGSSPNGTKMININPVTEASNNGTNNFTQNIEFTSIQNATSNNFTNESNSTTNYSTNACITVNGKYDTSLDVETRSDNKNLVEGTTTSLNLTVSNQTDNTTGNSTVMFDSMESTTINTTTLKNGNSGAIYSSSNGDFSNNGTKSDYVIFTTESITNKNLTVNYSALPSKLYKEQDMVPGVLIYRKEQEENKNIAKTKRDVYDIVEPELFDFNIQSNIGITIEEPSDVNNNKYVDFNPLIKQKKSIVPFNCSDETMKMLDTLHQLNLSNFEEETTETIHLTTITETSPLPNYDQVQKLTDVDAGIGKDVDSSLLQDSNQTFSEYQIPRVKLFKVG</sequence>
<evidence type="ECO:0000256" key="1">
    <source>
        <dbReference type="SAM" id="MobiDB-lite"/>
    </source>
</evidence>
<dbReference type="AlphaFoldDB" id="A0A9N9TBQ9"/>
<keyword evidence="4" id="KW-1185">Reference proteome</keyword>
<accession>A0A9N9TBQ9</accession>
<name>A0A9N9TBQ9_DIABA</name>
<reference evidence="3" key="1">
    <citation type="submission" date="2022-01" db="EMBL/GenBank/DDBJ databases">
        <authorList>
            <person name="King R."/>
        </authorList>
    </citation>
    <scope>NUCLEOTIDE SEQUENCE</scope>
</reference>
<feature type="chain" id="PRO_5040467615" evidence="2">
    <location>
        <begin position="25"/>
        <end position="1080"/>
    </location>
</feature>
<feature type="compositionally biased region" description="Polar residues" evidence="1">
    <location>
        <begin position="474"/>
        <end position="485"/>
    </location>
</feature>
<dbReference type="Proteomes" id="UP001153709">
    <property type="component" value="Chromosome 9"/>
</dbReference>
<organism evidence="3 4">
    <name type="scientific">Diabrotica balteata</name>
    <name type="common">Banded cucumber beetle</name>
    <dbReference type="NCBI Taxonomy" id="107213"/>
    <lineage>
        <taxon>Eukaryota</taxon>
        <taxon>Metazoa</taxon>
        <taxon>Ecdysozoa</taxon>
        <taxon>Arthropoda</taxon>
        <taxon>Hexapoda</taxon>
        <taxon>Insecta</taxon>
        <taxon>Pterygota</taxon>
        <taxon>Neoptera</taxon>
        <taxon>Endopterygota</taxon>
        <taxon>Coleoptera</taxon>
        <taxon>Polyphaga</taxon>
        <taxon>Cucujiformia</taxon>
        <taxon>Chrysomeloidea</taxon>
        <taxon>Chrysomelidae</taxon>
        <taxon>Galerucinae</taxon>
        <taxon>Diabroticina</taxon>
        <taxon>Diabroticites</taxon>
        <taxon>Diabrotica</taxon>
    </lineage>
</organism>
<feature type="region of interest" description="Disordered" evidence="1">
    <location>
        <begin position="474"/>
        <end position="493"/>
    </location>
</feature>
<feature type="signal peptide" evidence="2">
    <location>
        <begin position="1"/>
        <end position="24"/>
    </location>
</feature>
<dbReference type="OrthoDB" id="6778729at2759"/>
<evidence type="ECO:0000256" key="2">
    <source>
        <dbReference type="SAM" id="SignalP"/>
    </source>
</evidence>
<evidence type="ECO:0000313" key="3">
    <source>
        <dbReference type="EMBL" id="CAG9840878.1"/>
    </source>
</evidence>